<dbReference type="Proteomes" id="UP000605897">
    <property type="component" value="Unassembled WGS sequence"/>
</dbReference>
<feature type="compositionally biased region" description="Gly residues" evidence="1">
    <location>
        <begin position="1"/>
        <end position="16"/>
    </location>
</feature>
<evidence type="ECO:0000313" key="3">
    <source>
        <dbReference type="Proteomes" id="UP000605897"/>
    </source>
</evidence>
<feature type="region of interest" description="Disordered" evidence="1">
    <location>
        <begin position="1"/>
        <end position="31"/>
    </location>
</feature>
<comment type="caution">
    <text evidence="2">The sequence shown here is derived from an EMBL/GenBank/DDBJ whole genome shotgun (WGS) entry which is preliminary data.</text>
</comment>
<evidence type="ECO:0000256" key="1">
    <source>
        <dbReference type="SAM" id="MobiDB-lite"/>
    </source>
</evidence>
<evidence type="ECO:0000313" key="2">
    <source>
        <dbReference type="EMBL" id="GHE90235.1"/>
    </source>
</evidence>
<accession>A0ABQ3IT86</accession>
<evidence type="ECO:0008006" key="4">
    <source>
        <dbReference type="Google" id="ProtNLM"/>
    </source>
</evidence>
<gene>
    <name evidence="2" type="ORF">GCM10017786_23140</name>
</gene>
<dbReference type="EMBL" id="BNAU01000002">
    <property type="protein sequence ID" value="GHE90235.1"/>
    <property type="molecule type" value="Genomic_DNA"/>
</dbReference>
<name>A0ABQ3IT86_9PSEU</name>
<protein>
    <recommendedName>
        <fullName evidence="4">Glucose/Sorbosone dehydrogenase domain-containing protein</fullName>
    </recommendedName>
</protein>
<keyword evidence="3" id="KW-1185">Reference proteome</keyword>
<reference evidence="3" key="1">
    <citation type="journal article" date="2019" name="Int. J. Syst. Evol. Microbiol.">
        <title>The Global Catalogue of Microorganisms (GCM) 10K type strain sequencing project: providing services to taxonomists for standard genome sequencing and annotation.</title>
        <authorList>
            <consortium name="The Broad Institute Genomics Platform"/>
            <consortium name="The Broad Institute Genome Sequencing Center for Infectious Disease"/>
            <person name="Wu L."/>
            <person name="Ma J."/>
        </authorList>
    </citation>
    <scope>NUCLEOTIDE SEQUENCE [LARGE SCALE GENOMIC DNA]</scope>
    <source>
        <strain evidence="3">CGMCC 4.7677</strain>
    </source>
</reference>
<sequence>MRGGQRGGHGGAGGAAGLSAIDPGAGTPGLPRLCGPRDGALYVAATGESTVMRAAIRAVPAGPLRGRCGCAGGRVVRGGQRGGHRGAGGAGLGAWRVMARFAAAPEGMLYAANDEGTVARVPPAR</sequence>
<organism evidence="2 3">
    <name type="scientific">Amycolatopsis deserti</name>
    <dbReference type="NCBI Taxonomy" id="185696"/>
    <lineage>
        <taxon>Bacteria</taxon>
        <taxon>Bacillati</taxon>
        <taxon>Actinomycetota</taxon>
        <taxon>Actinomycetes</taxon>
        <taxon>Pseudonocardiales</taxon>
        <taxon>Pseudonocardiaceae</taxon>
        <taxon>Amycolatopsis</taxon>
    </lineage>
</organism>
<proteinExistence type="predicted"/>